<keyword evidence="3" id="KW-1185">Reference proteome</keyword>
<proteinExistence type="predicted"/>
<organism evidence="2 3">
    <name type="scientific">Crenichthys baileyi</name>
    <name type="common">White River springfish</name>
    <dbReference type="NCBI Taxonomy" id="28760"/>
    <lineage>
        <taxon>Eukaryota</taxon>
        <taxon>Metazoa</taxon>
        <taxon>Chordata</taxon>
        <taxon>Craniata</taxon>
        <taxon>Vertebrata</taxon>
        <taxon>Euteleostomi</taxon>
        <taxon>Actinopterygii</taxon>
        <taxon>Neopterygii</taxon>
        <taxon>Teleostei</taxon>
        <taxon>Neoteleostei</taxon>
        <taxon>Acanthomorphata</taxon>
        <taxon>Ovalentaria</taxon>
        <taxon>Atherinomorphae</taxon>
        <taxon>Cyprinodontiformes</taxon>
        <taxon>Goodeidae</taxon>
        <taxon>Crenichthys</taxon>
    </lineage>
</organism>
<sequence length="556" mass="60530">MLPTRLHSGVPHNASRNRMFPPTTDPADKLRADALNRWVERQKEEVMRNLPTDLEVLPSPLLLEQMEREAAQRQRVREGCSVPPPQLRRSPPASVPAAKQSSSSHRRNRRRAGVNSRWAGEEVVSLPADVRAAASEFSRNFVCYSTVSQAPCSKYSRIFICHSKVSQAHCSSAHASLARCYEATPEELEERLRFFARQIKSFKKKGFLCFSPEQMQSIKQMEEDYETAVRLFYCRPPSPAPSHKSSAAAAVEQPTSGLQHAAEFPEGHVLTFFFFLWGVLMELRPDTPQPDSRPDTPQPDSRPDTPQPDSRPDTPQPRMTPDPKSASTSSTRRRGRRKMDASAELIRCPGDTSAPAHATEGLCDAPAPAHATEGLCDAPAHATEGLCDAPAHATEGLCDAPAHATEGLCDAPAHFTEGPADASAPAPSLQAFQGFSEKLALILASEPYDEGFEEEAPPDRVSEGFKEQLVLVLASEPYDEGFEEEALPDPVPEGFKKHFVLVLASEPRDEGLPGSASVSEGSPSSEPVYEAPGSEPVYEAPGSEPVYEAPGSLAPA</sequence>
<reference evidence="2 3" key="1">
    <citation type="submission" date="2021-06" db="EMBL/GenBank/DDBJ databases">
        <authorList>
            <person name="Palmer J.M."/>
        </authorList>
    </citation>
    <scope>NUCLEOTIDE SEQUENCE [LARGE SCALE GENOMIC DNA]</scope>
    <source>
        <strain evidence="2 3">MEX-2019</strain>
        <tissue evidence="2">Muscle</tissue>
    </source>
</reference>
<comment type="caution">
    <text evidence="2">The sequence shown here is derived from an EMBL/GenBank/DDBJ whole genome shotgun (WGS) entry which is preliminary data.</text>
</comment>
<dbReference type="EMBL" id="JAHHUM010000296">
    <property type="protein sequence ID" value="KAK5621680.1"/>
    <property type="molecule type" value="Genomic_DNA"/>
</dbReference>
<feature type="compositionally biased region" description="Low complexity" evidence="1">
    <location>
        <begin position="514"/>
        <end position="528"/>
    </location>
</feature>
<evidence type="ECO:0000313" key="2">
    <source>
        <dbReference type="EMBL" id="KAK5621680.1"/>
    </source>
</evidence>
<dbReference type="AlphaFoldDB" id="A0AAV9SK73"/>
<dbReference type="Proteomes" id="UP001311232">
    <property type="component" value="Unassembled WGS sequence"/>
</dbReference>
<protein>
    <submittedName>
        <fullName evidence="2">Uncharacterized protein</fullName>
    </submittedName>
</protein>
<evidence type="ECO:0000256" key="1">
    <source>
        <dbReference type="SAM" id="MobiDB-lite"/>
    </source>
</evidence>
<feature type="region of interest" description="Disordered" evidence="1">
    <location>
        <begin position="1"/>
        <end position="26"/>
    </location>
</feature>
<name>A0AAV9SK73_9TELE</name>
<evidence type="ECO:0000313" key="3">
    <source>
        <dbReference type="Proteomes" id="UP001311232"/>
    </source>
</evidence>
<feature type="region of interest" description="Disordered" evidence="1">
    <location>
        <begin position="285"/>
        <end position="353"/>
    </location>
</feature>
<gene>
    <name evidence="2" type="ORF">CRENBAI_022065</name>
</gene>
<accession>A0AAV9SK73</accession>
<feature type="region of interest" description="Disordered" evidence="1">
    <location>
        <begin position="506"/>
        <end position="556"/>
    </location>
</feature>
<feature type="compositionally biased region" description="Basic and acidic residues" evidence="1">
    <location>
        <begin position="68"/>
        <end position="78"/>
    </location>
</feature>
<feature type="region of interest" description="Disordered" evidence="1">
    <location>
        <begin position="68"/>
        <end position="114"/>
    </location>
</feature>